<dbReference type="UniPathway" id="UPA00059">
    <property type="reaction ID" value="UER00104"/>
</dbReference>
<dbReference type="PIRSF" id="PIRSF018427">
    <property type="entry name" value="Isopntndiph_ism"/>
    <property type="match status" value="1"/>
</dbReference>
<dbReference type="PANTHER" id="PTHR10885">
    <property type="entry name" value="ISOPENTENYL-DIPHOSPHATE DELTA-ISOMERASE"/>
    <property type="match status" value="1"/>
</dbReference>
<dbReference type="Gene3D" id="3.90.79.10">
    <property type="entry name" value="Nucleoside Triphosphate Pyrophosphohydrolase"/>
    <property type="match status" value="1"/>
</dbReference>
<reference evidence="16 17" key="1">
    <citation type="journal article" date="2018" name="Sci. Rep.">
        <title>Genomic signatures of local adaptation to the degree of environmental predictability in rotifers.</title>
        <authorList>
            <person name="Franch-Gras L."/>
            <person name="Hahn C."/>
            <person name="Garcia-Roger E.M."/>
            <person name="Carmona M.J."/>
            <person name="Serra M."/>
            <person name="Gomez A."/>
        </authorList>
    </citation>
    <scope>NUCLEOTIDE SEQUENCE [LARGE SCALE GENOMIC DNA]</scope>
    <source>
        <strain evidence="16">HYR1</strain>
    </source>
</reference>
<evidence type="ECO:0000313" key="17">
    <source>
        <dbReference type="Proteomes" id="UP000276133"/>
    </source>
</evidence>
<dbReference type="NCBIfam" id="TIGR02150">
    <property type="entry name" value="IPP_isom_1"/>
    <property type="match status" value="1"/>
</dbReference>
<dbReference type="GO" id="GO:0009240">
    <property type="term" value="P:isopentenyl diphosphate biosynthetic process"/>
    <property type="evidence" value="ECO:0007669"/>
    <property type="project" value="TreeGrafter"/>
</dbReference>
<keyword evidence="9" id="KW-0756">Sterol biosynthesis</keyword>
<comment type="pathway">
    <text evidence="4">Isoprenoid biosynthesis; dimethylallyl diphosphate biosynthesis; dimethylallyl diphosphate from isopentenyl diphosphate: step 1/1.</text>
</comment>
<dbReference type="GO" id="GO:0046872">
    <property type="term" value="F:metal ion binding"/>
    <property type="evidence" value="ECO:0007669"/>
    <property type="project" value="UniProtKB-KW"/>
</dbReference>
<dbReference type="EC" id="5.3.3.2" evidence="6"/>
<dbReference type="STRING" id="10195.A0A3M7S9W6"/>
<evidence type="ECO:0000256" key="5">
    <source>
        <dbReference type="ARBA" id="ARBA00007579"/>
    </source>
</evidence>
<proteinExistence type="inferred from homology"/>
<keyword evidence="17" id="KW-1185">Reference proteome</keyword>
<evidence type="ECO:0000256" key="9">
    <source>
        <dbReference type="ARBA" id="ARBA00022778"/>
    </source>
</evidence>
<dbReference type="EMBL" id="REGN01001815">
    <property type="protein sequence ID" value="RNA32340.1"/>
    <property type="molecule type" value="Genomic_DNA"/>
</dbReference>
<evidence type="ECO:0000256" key="1">
    <source>
        <dbReference type="ARBA" id="ARBA00000374"/>
    </source>
</evidence>
<evidence type="ECO:0000256" key="6">
    <source>
        <dbReference type="ARBA" id="ARBA00012057"/>
    </source>
</evidence>
<protein>
    <recommendedName>
        <fullName evidence="6">isopentenyl-diphosphate Delta-isomerase</fullName>
        <ecNumber evidence="6">5.3.3.2</ecNumber>
    </recommendedName>
</protein>
<evidence type="ECO:0000259" key="15">
    <source>
        <dbReference type="PROSITE" id="PS51462"/>
    </source>
</evidence>
<dbReference type="GO" id="GO:0005737">
    <property type="term" value="C:cytoplasm"/>
    <property type="evidence" value="ECO:0007669"/>
    <property type="project" value="TreeGrafter"/>
</dbReference>
<evidence type="ECO:0000256" key="3">
    <source>
        <dbReference type="ARBA" id="ARBA00003951"/>
    </source>
</evidence>
<dbReference type="GO" id="GO:0004452">
    <property type="term" value="F:isopentenyl-diphosphate delta-isomerase activity"/>
    <property type="evidence" value="ECO:0007669"/>
    <property type="project" value="UniProtKB-EC"/>
</dbReference>
<name>A0A3M7S9W6_BRAPC</name>
<organism evidence="16 17">
    <name type="scientific">Brachionus plicatilis</name>
    <name type="common">Marine rotifer</name>
    <name type="synonym">Brachionus muelleri</name>
    <dbReference type="NCBI Taxonomy" id="10195"/>
    <lineage>
        <taxon>Eukaryota</taxon>
        <taxon>Metazoa</taxon>
        <taxon>Spiralia</taxon>
        <taxon>Gnathifera</taxon>
        <taxon>Rotifera</taxon>
        <taxon>Eurotatoria</taxon>
        <taxon>Monogononta</taxon>
        <taxon>Pseudotrocha</taxon>
        <taxon>Ploima</taxon>
        <taxon>Brachionidae</taxon>
        <taxon>Brachionus</taxon>
    </lineage>
</organism>
<dbReference type="Pfam" id="PF00293">
    <property type="entry name" value="NUDIX"/>
    <property type="match status" value="1"/>
</dbReference>
<comment type="catalytic activity">
    <reaction evidence="1">
        <text>isopentenyl diphosphate = dimethylallyl diphosphate</text>
        <dbReference type="Rhea" id="RHEA:23284"/>
        <dbReference type="ChEBI" id="CHEBI:57623"/>
        <dbReference type="ChEBI" id="CHEBI:128769"/>
        <dbReference type="EC" id="5.3.3.2"/>
    </reaction>
</comment>
<comment type="caution">
    <text evidence="16">The sequence shown here is derived from an EMBL/GenBank/DDBJ whole genome shotgun (WGS) entry which is preliminary data.</text>
</comment>
<evidence type="ECO:0000256" key="8">
    <source>
        <dbReference type="ARBA" id="ARBA00022723"/>
    </source>
</evidence>
<dbReference type="CDD" id="cd02885">
    <property type="entry name" value="NUDIX_IPP_Isomerase"/>
    <property type="match status" value="1"/>
</dbReference>
<dbReference type="InterPro" id="IPR000086">
    <property type="entry name" value="NUDIX_hydrolase_dom"/>
</dbReference>
<keyword evidence="10" id="KW-0460">Magnesium</keyword>
<evidence type="ECO:0000256" key="13">
    <source>
        <dbReference type="ARBA" id="ARBA00023229"/>
    </source>
</evidence>
<evidence type="ECO:0000256" key="7">
    <source>
        <dbReference type="ARBA" id="ARBA00022516"/>
    </source>
</evidence>
<dbReference type="Proteomes" id="UP000276133">
    <property type="component" value="Unassembled WGS sequence"/>
</dbReference>
<dbReference type="PROSITE" id="PS51462">
    <property type="entry name" value="NUDIX"/>
    <property type="match status" value="1"/>
</dbReference>
<keyword evidence="9" id="KW-1207">Sterol metabolism</keyword>
<accession>A0A3M7S9W6</accession>
<evidence type="ECO:0000256" key="10">
    <source>
        <dbReference type="ARBA" id="ARBA00022842"/>
    </source>
</evidence>
<keyword evidence="14 16" id="KW-0413">Isomerase</keyword>
<dbReference type="InterPro" id="IPR011876">
    <property type="entry name" value="IsopentenylPP_isomerase_typ1"/>
</dbReference>
<dbReference type="OrthoDB" id="510307at2759"/>
<keyword evidence="7" id="KW-0444">Lipid biosynthesis</keyword>
<keyword evidence="11" id="KW-0752">Steroid biosynthesis</keyword>
<sequence length="262" mass="30754">MNKISSKINGIKPILSSNGISRGLASERDILFGFEKAYDQTQINLMSEKCILVDEKDNQIGSETKKNCHLIKNINNGMLHRAFSVFLFDKNDRLLMHQRSLYKITYPNHWTNSCCSHPLSTTEEMDTSNDHIGVKKAAKRRLIYELGMNESQFSENDLKFITRIQYKAENVPKDDVFGENEIDYVLFLKGDYDFNVNTNEVKAIRFFSMYELQEFLREEQNQNSSVQLTPWFKLICEKFLFKWWSKLDNISSIKDEKTIHKF</sequence>
<dbReference type="GO" id="GO:0050992">
    <property type="term" value="P:dimethylallyl diphosphate biosynthetic process"/>
    <property type="evidence" value="ECO:0007669"/>
    <property type="project" value="UniProtKB-UniPathway"/>
</dbReference>
<comment type="similarity">
    <text evidence="5">Belongs to the IPP isomerase type 1 family.</text>
</comment>
<evidence type="ECO:0000256" key="11">
    <source>
        <dbReference type="ARBA" id="ARBA00022955"/>
    </source>
</evidence>
<feature type="domain" description="Nudix hydrolase" evidence="15">
    <location>
        <begin position="78"/>
        <end position="234"/>
    </location>
</feature>
<dbReference type="SUPFAM" id="SSF55811">
    <property type="entry name" value="Nudix"/>
    <property type="match status" value="1"/>
</dbReference>
<dbReference type="PANTHER" id="PTHR10885:SF0">
    <property type="entry name" value="ISOPENTENYL-DIPHOSPHATE DELTA-ISOMERASE"/>
    <property type="match status" value="1"/>
</dbReference>
<keyword evidence="9" id="KW-0753">Steroid metabolism</keyword>
<dbReference type="FunFam" id="3.90.79.10:FF:000012">
    <property type="entry name" value="Isopentenyl-diphosphate Delta-isomerase 1"/>
    <property type="match status" value="1"/>
</dbReference>
<dbReference type="GO" id="GO:0006695">
    <property type="term" value="P:cholesterol biosynthetic process"/>
    <property type="evidence" value="ECO:0007669"/>
    <property type="project" value="UniProtKB-KW"/>
</dbReference>
<dbReference type="InterPro" id="IPR015797">
    <property type="entry name" value="NUDIX_hydrolase-like_dom_sf"/>
</dbReference>
<keyword evidence="9" id="KW-0153">Cholesterol metabolism</keyword>
<evidence type="ECO:0000256" key="4">
    <source>
        <dbReference type="ARBA" id="ARBA00004826"/>
    </source>
</evidence>
<gene>
    <name evidence="16" type="ORF">BpHYR1_048088</name>
</gene>
<comment type="cofactor">
    <cofactor evidence="2">
        <name>Mg(2+)</name>
        <dbReference type="ChEBI" id="CHEBI:18420"/>
    </cofactor>
</comment>
<evidence type="ECO:0000313" key="16">
    <source>
        <dbReference type="EMBL" id="RNA32340.1"/>
    </source>
</evidence>
<comment type="function">
    <text evidence="3">Catalyzes the 1,3-allylic rearrangement of the homoallylic substrate isopentenyl (IPP) to its highly electrophilic allylic isomer, dimethylallyl diphosphate (DMAPP).</text>
</comment>
<dbReference type="AlphaFoldDB" id="A0A3M7S9W6"/>
<keyword evidence="8" id="KW-0479">Metal-binding</keyword>
<evidence type="ECO:0000256" key="2">
    <source>
        <dbReference type="ARBA" id="ARBA00001946"/>
    </source>
</evidence>
<keyword evidence="12" id="KW-0443">Lipid metabolism</keyword>
<evidence type="ECO:0000256" key="12">
    <source>
        <dbReference type="ARBA" id="ARBA00023098"/>
    </source>
</evidence>
<evidence type="ECO:0000256" key="14">
    <source>
        <dbReference type="ARBA" id="ARBA00023235"/>
    </source>
</evidence>
<keyword evidence="13" id="KW-0414">Isoprene biosynthesis</keyword>
<keyword evidence="9" id="KW-0152">Cholesterol biosynthesis</keyword>